<dbReference type="Proteomes" id="UP000578819">
    <property type="component" value="Unassembled WGS sequence"/>
</dbReference>
<evidence type="ECO:0000313" key="2">
    <source>
        <dbReference type="EMBL" id="MBB4959904.1"/>
    </source>
</evidence>
<keyword evidence="1" id="KW-0472">Membrane</keyword>
<dbReference type="EMBL" id="JACHJW010000001">
    <property type="protein sequence ID" value="MBB4959904.1"/>
    <property type="molecule type" value="Genomic_DNA"/>
</dbReference>
<organism evidence="2 3">
    <name type="scientific">Micromonospora polyrhachis</name>
    <dbReference type="NCBI Taxonomy" id="1282883"/>
    <lineage>
        <taxon>Bacteria</taxon>
        <taxon>Bacillati</taxon>
        <taxon>Actinomycetota</taxon>
        <taxon>Actinomycetes</taxon>
        <taxon>Micromonosporales</taxon>
        <taxon>Micromonosporaceae</taxon>
        <taxon>Micromonospora</taxon>
    </lineage>
</organism>
<feature type="transmembrane region" description="Helical" evidence="1">
    <location>
        <begin position="276"/>
        <end position="299"/>
    </location>
</feature>
<comment type="caution">
    <text evidence="2">The sequence shown here is derived from an EMBL/GenBank/DDBJ whole genome shotgun (WGS) entry which is preliminary data.</text>
</comment>
<feature type="transmembrane region" description="Helical" evidence="1">
    <location>
        <begin position="240"/>
        <end position="264"/>
    </location>
</feature>
<dbReference type="AlphaFoldDB" id="A0A7W7SS06"/>
<keyword evidence="1" id="KW-1133">Transmembrane helix</keyword>
<evidence type="ECO:0000256" key="1">
    <source>
        <dbReference type="SAM" id="Phobius"/>
    </source>
</evidence>
<protein>
    <submittedName>
        <fullName evidence="2">Uncharacterized protein</fullName>
    </submittedName>
</protein>
<gene>
    <name evidence="2" type="ORF">FHR38_003637</name>
</gene>
<dbReference type="RefSeq" id="WP_184535748.1">
    <property type="nucleotide sequence ID" value="NZ_JACHJW010000001.1"/>
</dbReference>
<name>A0A7W7SS06_9ACTN</name>
<feature type="transmembrane region" description="Helical" evidence="1">
    <location>
        <begin position="319"/>
        <end position="344"/>
    </location>
</feature>
<sequence>MTSEERDIMSPDDGHDRLAQRYGRLLLAHPRWYRRIHGEDMITTLLDAATLGPAPAGVPTRQAVGLVLDGLRCRLRITGAGPRVLAILLSLVAAGTFAAAGGRLGWAASSADWPTVEQARTLAAPVLPTGIPDSVTRHDDPIGPGQPGSPLDSALLTVMGSPELEPGGVHLSYTQPAVVDLSNARQAAEARLAADGWRTSITRGLVIGERDGMILSLRHVGRTAESDDVVVSIRPAAPRVAYVLAVLGTVLGLLTGWLLTAAAVARTRRRSPVTRAGAAGLAAFGVAASAPACLLNLLALSNVVVMLNFRMAAEPPPSWVGYDFVLARPSAVLGGLLLIGAFGLSIGRDRAVARPITGLGPEAGPAR</sequence>
<accession>A0A7W7SS06</accession>
<reference evidence="2 3" key="1">
    <citation type="submission" date="2020-08" db="EMBL/GenBank/DDBJ databases">
        <title>Sequencing the genomes of 1000 actinobacteria strains.</title>
        <authorList>
            <person name="Klenk H.-P."/>
        </authorList>
    </citation>
    <scope>NUCLEOTIDE SEQUENCE [LARGE SCALE GENOMIC DNA]</scope>
    <source>
        <strain evidence="2 3">DSM 45886</strain>
    </source>
</reference>
<feature type="transmembrane region" description="Helical" evidence="1">
    <location>
        <begin position="84"/>
        <end position="106"/>
    </location>
</feature>
<evidence type="ECO:0000313" key="3">
    <source>
        <dbReference type="Proteomes" id="UP000578819"/>
    </source>
</evidence>
<keyword evidence="1" id="KW-0812">Transmembrane</keyword>
<keyword evidence="3" id="KW-1185">Reference proteome</keyword>
<proteinExistence type="predicted"/>